<feature type="transmembrane region" description="Helical" evidence="14">
    <location>
        <begin position="374"/>
        <end position="397"/>
    </location>
</feature>
<dbReference type="PRINTS" id="PR01434">
    <property type="entry name" value="NADHDHGNASE5"/>
</dbReference>
<feature type="transmembrane region" description="Helical" evidence="14">
    <location>
        <begin position="627"/>
        <end position="649"/>
    </location>
</feature>
<dbReference type="NCBIfam" id="TIGR00940">
    <property type="entry name" value="2a6301s01"/>
    <property type="match status" value="1"/>
</dbReference>
<feature type="transmembrane region" description="Helical" evidence="14">
    <location>
        <begin position="476"/>
        <end position="496"/>
    </location>
</feature>
<dbReference type="RefSeq" id="WP_215064338.1">
    <property type="nucleotide sequence ID" value="NZ_BSKO01000001.1"/>
</dbReference>
<feature type="transmembrane region" description="Helical" evidence="14">
    <location>
        <begin position="716"/>
        <end position="734"/>
    </location>
</feature>
<evidence type="ECO:0000256" key="2">
    <source>
        <dbReference type="ARBA" id="ARBA00008483"/>
    </source>
</evidence>
<keyword evidence="4" id="KW-0050">Antiport</keyword>
<gene>
    <name evidence="19" type="primary">mrpA_2</name>
    <name evidence="19" type="ORF">MACH08_35830</name>
</gene>
<feature type="transmembrane region" description="Helical" evidence="14">
    <location>
        <begin position="109"/>
        <end position="126"/>
    </location>
</feature>
<comment type="caution">
    <text evidence="19">The sequence shown here is derived from an EMBL/GenBank/DDBJ whole genome shotgun (WGS) entry which is preliminary data.</text>
</comment>
<evidence type="ECO:0000256" key="14">
    <source>
        <dbReference type="SAM" id="Phobius"/>
    </source>
</evidence>
<dbReference type="NCBIfam" id="NF009285">
    <property type="entry name" value="PRK12645.1"/>
    <property type="match status" value="1"/>
</dbReference>
<evidence type="ECO:0000256" key="9">
    <source>
        <dbReference type="ARBA" id="ARBA00023053"/>
    </source>
</evidence>
<dbReference type="PANTHER" id="PTHR43373">
    <property type="entry name" value="NA(+)/H(+) ANTIPORTER SUBUNIT"/>
    <property type="match status" value="1"/>
</dbReference>
<reference evidence="19 20" key="1">
    <citation type="submission" date="2023-02" db="EMBL/GenBank/DDBJ databases">
        <title>Oceanobacillus kimchii IFOP_LL358 isolated form Alexandrium catenella lab strain.</title>
        <authorList>
            <person name="Gajardo G."/>
            <person name="Ueki S."/>
            <person name="Maruyama F."/>
        </authorList>
    </citation>
    <scope>NUCLEOTIDE SEQUENCE [LARGE SCALE GENOMIC DNA]</scope>
    <source>
        <strain evidence="19 20">IFOP_LL358</strain>
    </source>
</reference>
<dbReference type="InterPro" id="IPR042106">
    <property type="entry name" value="Nuo/plastoQ_OxRdtase_6_NuoJ"/>
</dbReference>
<dbReference type="PANTHER" id="PTHR43373:SF1">
    <property type="entry name" value="NA(+)_H(+) ANTIPORTER SUBUNIT A"/>
    <property type="match status" value="1"/>
</dbReference>
<dbReference type="EMBL" id="BSKO01000001">
    <property type="protein sequence ID" value="GLO67799.1"/>
    <property type="molecule type" value="Genomic_DNA"/>
</dbReference>
<dbReference type="InterPro" id="IPR001516">
    <property type="entry name" value="Proton_antipo_N"/>
</dbReference>
<name>A0ABQ5TPR1_9BACI</name>
<evidence type="ECO:0000259" key="18">
    <source>
        <dbReference type="Pfam" id="PF20501"/>
    </source>
</evidence>
<dbReference type="Pfam" id="PF00662">
    <property type="entry name" value="Proton_antipo_N"/>
    <property type="match status" value="1"/>
</dbReference>
<feature type="transmembrane region" description="Helical" evidence="14">
    <location>
        <begin position="165"/>
        <end position="185"/>
    </location>
</feature>
<keyword evidence="20" id="KW-1185">Reference proteome</keyword>
<keyword evidence="3" id="KW-0813">Transport</keyword>
<feature type="transmembrane region" description="Helical" evidence="14">
    <location>
        <begin position="132"/>
        <end position="153"/>
    </location>
</feature>
<evidence type="ECO:0000313" key="20">
    <source>
        <dbReference type="Proteomes" id="UP001275436"/>
    </source>
</evidence>
<comment type="similarity">
    <text evidence="2">Belongs to the CPA3 antiporters (TC 2.A.63) subunit A family.</text>
</comment>
<keyword evidence="8 14" id="KW-1133">Transmembrane helix</keyword>
<dbReference type="InterPro" id="IPR025383">
    <property type="entry name" value="MrpA_C/MbhD"/>
</dbReference>
<evidence type="ECO:0000256" key="12">
    <source>
        <dbReference type="ARBA" id="ARBA00023201"/>
    </source>
</evidence>
<feature type="transmembrane region" description="Helical" evidence="14">
    <location>
        <begin position="533"/>
        <end position="549"/>
    </location>
</feature>
<keyword evidence="5" id="KW-1003">Cell membrane</keyword>
<evidence type="ECO:0000259" key="17">
    <source>
        <dbReference type="Pfam" id="PF13244"/>
    </source>
</evidence>
<keyword evidence="10" id="KW-0406">Ion transport</keyword>
<evidence type="ECO:0000256" key="10">
    <source>
        <dbReference type="ARBA" id="ARBA00023065"/>
    </source>
</evidence>
<feature type="transmembrane region" description="Helical" evidence="14">
    <location>
        <begin position="81"/>
        <end position="102"/>
    </location>
</feature>
<feature type="transmembrane region" description="Helical" evidence="14">
    <location>
        <begin position="205"/>
        <end position="221"/>
    </location>
</feature>
<dbReference type="Gene3D" id="1.20.120.1200">
    <property type="entry name" value="NADH-ubiquinone/plastoquinone oxidoreductase chain 6, subunit NuoJ"/>
    <property type="match status" value="1"/>
</dbReference>
<evidence type="ECO:0000256" key="4">
    <source>
        <dbReference type="ARBA" id="ARBA00022449"/>
    </source>
</evidence>
<evidence type="ECO:0000256" key="11">
    <source>
        <dbReference type="ARBA" id="ARBA00023136"/>
    </source>
</evidence>
<dbReference type="InterPro" id="IPR050616">
    <property type="entry name" value="CPA3_Na-H_Antiporter_A"/>
</dbReference>
<feature type="transmembrane region" description="Helical" evidence="14">
    <location>
        <begin position="272"/>
        <end position="289"/>
    </location>
</feature>
<feature type="domain" description="MrpA C-terminal/MbhD" evidence="17">
    <location>
        <begin position="638"/>
        <end position="702"/>
    </location>
</feature>
<keyword evidence="9" id="KW-0915">Sodium</keyword>
<feature type="transmembrane region" description="Helical" evidence="14">
    <location>
        <begin position="679"/>
        <end position="700"/>
    </location>
</feature>
<feature type="domain" description="NADH-Ubiquinone oxidoreductase (complex I) chain 5 N-terminal" evidence="16">
    <location>
        <begin position="65"/>
        <end position="112"/>
    </location>
</feature>
<sequence>MTTLIIAIMFPFIAAAIIPFLYKYVRRIHVGWFALFVSTALFIYFAQFIPTIASGDVITFTLNWIPSYGINITSYLDGLSLTFSLLISGIGALVILYSIYYLSSKESLGHFYTYLMLFMGAMLGVVTSDNMLVLYVFWELTSISSFLLIAFWYQRKRSRDGAKKSLLITVTGGIAMLVGFIMLGQMAGTWSIREVIGNVSSFNDHYLFIAAMILVLLGAFTKSAQFPFHIWLPDAMEAPTPVSAYLHSATMVKAGIYLVARFTPVFGGEATWFWAVTGVGLFTLFWGSFNAVRQIDLKALLAYSTISQLGMIMSMFGIGSAALNLGYSTESVAFTSASFAALFHLVNHSTFKGALFMVVGIVDHSVGTRDIRRLGGLITLMPVTFSIALIGSLSMAGLPPFNGFLSKEMFFMAVVNISEAGFFALETWGILLPIVAWVASVFTFVYSAIIVVKTFLGPYQEEKLEHPAHEPKPGMLVSPIILALLVIGVFFFPNIIGKNLITPAMSGIFPTLAAEGVELGESIYAWHGFELELFMTIGVVLLGLALFYTRKYWTGVYRLFPEKWSINVFYGFILDQIEEKSTGFTNSYMTQNLRDYLVYIYLFFIISIGGMLLYTGAYQFELPTNAAISNFELITALVMMSAAIAILFAKSRLTAILLNSILGFGVAIFFVLFRAPDLALTQTIVESVTTVLFLAAYYFLPEWKKEDAPKKTRNTNLVISICVGVVFTVVALMVQSGKTFESISKFFENSYELAGGKNMVNSILGDFRALDTMLEVVVLLIAGIGVYVFIKLKNNNKEGEQYEDK</sequence>
<evidence type="ECO:0000256" key="13">
    <source>
        <dbReference type="RuleBase" id="RU000320"/>
    </source>
</evidence>
<evidence type="ECO:0000256" key="3">
    <source>
        <dbReference type="ARBA" id="ARBA00022448"/>
    </source>
</evidence>
<dbReference type="InterPro" id="IPR046806">
    <property type="entry name" value="MrpA_C/MbhE"/>
</dbReference>
<feature type="transmembrane region" description="Helical" evidence="14">
    <location>
        <begin position="32"/>
        <end position="53"/>
    </location>
</feature>
<comment type="subcellular location">
    <subcellularLocation>
        <location evidence="1">Cell membrane</location>
        <topology evidence="1">Multi-pass membrane protein</topology>
    </subcellularLocation>
    <subcellularLocation>
        <location evidence="13">Membrane</location>
        <topology evidence="13">Multi-pass membrane protein</topology>
    </subcellularLocation>
</comment>
<proteinExistence type="inferred from homology"/>
<protein>
    <submittedName>
        <fullName evidence="19">Na(+)/H(+) antiporter subunit A</fullName>
    </submittedName>
</protein>
<feature type="transmembrane region" description="Helical" evidence="14">
    <location>
        <begin position="301"/>
        <end position="327"/>
    </location>
</feature>
<feature type="transmembrane region" description="Helical" evidence="14">
    <location>
        <begin position="242"/>
        <end position="260"/>
    </location>
</feature>
<evidence type="ECO:0000313" key="19">
    <source>
        <dbReference type="EMBL" id="GLO67799.1"/>
    </source>
</evidence>
<evidence type="ECO:0000256" key="8">
    <source>
        <dbReference type="ARBA" id="ARBA00022989"/>
    </source>
</evidence>
<keyword evidence="11 14" id="KW-0472">Membrane</keyword>
<dbReference type="Pfam" id="PF13244">
    <property type="entry name" value="MbhD"/>
    <property type="match status" value="1"/>
</dbReference>
<evidence type="ECO:0000256" key="5">
    <source>
        <dbReference type="ARBA" id="ARBA00022475"/>
    </source>
</evidence>
<dbReference type="Proteomes" id="UP001275436">
    <property type="component" value="Unassembled WGS sequence"/>
</dbReference>
<accession>A0ABQ5TPR1</accession>
<dbReference type="InterPro" id="IPR001750">
    <property type="entry name" value="ND/Mrp_TM"/>
</dbReference>
<feature type="transmembrane region" description="Helical" evidence="14">
    <location>
        <begin position="772"/>
        <end position="790"/>
    </location>
</feature>
<evidence type="ECO:0000259" key="15">
    <source>
        <dbReference type="Pfam" id="PF00361"/>
    </source>
</evidence>
<feature type="domain" description="MrpA C-terminal/MbhE" evidence="18">
    <location>
        <begin position="713"/>
        <end position="791"/>
    </location>
</feature>
<evidence type="ECO:0000256" key="6">
    <source>
        <dbReference type="ARBA" id="ARBA00022692"/>
    </source>
</evidence>
<feature type="transmembrane region" description="Helical" evidence="14">
    <location>
        <begin position="656"/>
        <end position="673"/>
    </location>
</feature>
<feature type="transmembrane region" description="Helical" evidence="14">
    <location>
        <begin position="6"/>
        <end position="25"/>
    </location>
</feature>
<dbReference type="InterPro" id="IPR005663">
    <property type="entry name" value="MrpA/MnhA1/PhaAB"/>
</dbReference>
<evidence type="ECO:0000256" key="1">
    <source>
        <dbReference type="ARBA" id="ARBA00004651"/>
    </source>
</evidence>
<evidence type="ECO:0000256" key="7">
    <source>
        <dbReference type="ARBA" id="ARBA00022781"/>
    </source>
</evidence>
<feature type="domain" description="NADH:quinone oxidoreductase/Mrp antiporter transmembrane" evidence="15">
    <location>
        <begin position="128"/>
        <end position="424"/>
    </location>
</feature>
<organism evidence="19 20">
    <name type="scientific">Oceanobacillus kimchii</name>
    <dbReference type="NCBI Taxonomy" id="746691"/>
    <lineage>
        <taxon>Bacteria</taxon>
        <taxon>Bacillati</taxon>
        <taxon>Bacillota</taxon>
        <taxon>Bacilli</taxon>
        <taxon>Bacillales</taxon>
        <taxon>Bacillaceae</taxon>
        <taxon>Oceanobacillus</taxon>
    </lineage>
</organism>
<dbReference type="Pfam" id="PF20501">
    <property type="entry name" value="MbhE"/>
    <property type="match status" value="1"/>
</dbReference>
<dbReference type="Pfam" id="PF00361">
    <property type="entry name" value="Proton_antipo_M"/>
    <property type="match status" value="1"/>
</dbReference>
<keyword evidence="6 13" id="KW-0812">Transmembrane</keyword>
<keyword evidence="12" id="KW-0739">Sodium transport</keyword>
<feature type="transmembrane region" description="Helical" evidence="14">
    <location>
        <begin position="435"/>
        <end position="456"/>
    </location>
</feature>
<feature type="transmembrane region" description="Helical" evidence="14">
    <location>
        <begin position="339"/>
        <end position="362"/>
    </location>
</feature>
<evidence type="ECO:0000259" key="16">
    <source>
        <dbReference type="Pfam" id="PF00662"/>
    </source>
</evidence>
<feature type="transmembrane region" description="Helical" evidence="14">
    <location>
        <begin position="596"/>
        <end position="615"/>
    </location>
</feature>
<keyword evidence="7" id="KW-0375">Hydrogen ion transport</keyword>